<organism evidence="2 3">
    <name type="scientific">Salinibacterium amurskyense</name>
    <dbReference type="NCBI Taxonomy" id="205941"/>
    <lineage>
        <taxon>Bacteria</taxon>
        <taxon>Bacillati</taxon>
        <taxon>Actinomycetota</taxon>
        <taxon>Actinomycetes</taxon>
        <taxon>Micrococcales</taxon>
        <taxon>Microbacteriaceae</taxon>
        <taxon>Salinibacterium</taxon>
    </lineage>
</organism>
<accession>A0A2M9D6V0</accession>
<keyword evidence="3" id="KW-1185">Reference proteome</keyword>
<evidence type="ECO:0000256" key="1">
    <source>
        <dbReference type="SAM" id="Phobius"/>
    </source>
</evidence>
<feature type="transmembrane region" description="Helical" evidence="1">
    <location>
        <begin position="45"/>
        <end position="66"/>
    </location>
</feature>
<comment type="caution">
    <text evidence="2">The sequence shown here is derived from an EMBL/GenBank/DDBJ whole genome shotgun (WGS) entry which is preliminary data.</text>
</comment>
<feature type="transmembrane region" description="Helical" evidence="1">
    <location>
        <begin position="12"/>
        <end position="33"/>
    </location>
</feature>
<name>A0A2M9D6V0_9MICO</name>
<dbReference type="AlphaFoldDB" id="A0A2M9D6V0"/>
<evidence type="ECO:0000313" key="2">
    <source>
        <dbReference type="EMBL" id="PJJ81436.1"/>
    </source>
</evidence>
<reference evidence="2 3" key="1">
    <citation type="submission" date="2017-11" db="EMBL/GenBank/DDBJ databases">
        <title>Genomic Encyclopedia of Archaeal and Bacterial Type Strains, Phase II (KMG-II): From Individual Species to Whole Genera.</title>
        <authorList>
            <person name="Goeker M."/>
        </authorList>
    </citation>
    <scope>NUCLEOTIDE SEQUENCE [LARGE SCALE GENOMIC DNA]</scope>
    <source>
        <strain evidence="2 3">DSM 16400</strain>
    </source>
</reference>
<protein>
    <submittedName>
        <fullName evidence="2">Uncharacterized protein</fullName>
    </submittedName>
</protein>
<dbReference type="EMBL" id="PGFH01000001">
    <property type="protein sequence ID" value="PJJ81436.1"/>
    <property type="molecule type" value="Genomic_DNA"/>
</dbReference>
<gene>
    <name evidence="2" type="ORF">CLV85_0613</name>
</gene>
<keyword evidence="1" id="KW-0472">Membrane</keyword>
<evidence type="ECO:0000313" key="3">
    <source>
        <dbReference type="Proteomes" id="UP000231742"/>
    </source>
</evidence>
<dbReference type="Proteomes" id="UP000231742">
    <property type="component" value="Unassembled WGS sequence"/>
</dbReference>
<keyword evidence="1" id="KW-0812">Transmembrane</keyword>
<sequence length="80" mass="8768">MNPLLPATYDLAYSLVLGGLVLVNVLVSLLVAMAAKRKDRAFGSFFWLSFAMGFLIPALVVAALPFREDDPDRPSNKSRL</sequence>
<proteinExistence type="predicted"/>
<keyword evidence="1" id="KW-1133">Transmembrane helix</keyword>
<dbReference type="RefSeq" id="WP_100388117.1">
    <property type="nucleotide sequence ID" value="NZ_BMZU01000001.1"/>
</dbReference>